<feature type="region of interest" description="Disordered" evidence="2">
    <location>
        <begin position="62"/>
        <end position="138"/>
    </location>
</feature>
<dbReference type="AlphaFoldDB" id="A0A1G7VEB9"/>
<organism evidence="4 5">
    <name type="scientific">Sinosporangium album</name>
    <dbReference type="NCBI Taxonomy" id="504805"/>
    <lineage>
        <taxon>Bacteria</taxon>
        <taxon>Bacillati</taxon>
        <taxon>Actinomycetota</taxon>
        <taxon>Actinomycetes</taxon>
        <taxon>Streptosporangiales</taxon>
        <taxon>Streptosporangiaceae</taxon>
        <taxon>Sinosporangium</taxon>
    </lineage>
</organism>
<dbReference type="EMBL" id="FNCN01000005">
    <property type="protein sequence ID" value="SDG58195.1"/>
    <property type="molecule type" value="Genomic_DNA"/>
</dbReference>
<feature type="compositionally biased region" description="Basic and acidic residues" evidence="2">
    <location>
        <begin position="122"/>
        <end position="138"/>
    </location>
</feature>
<gene>
    <name evidence="4" type="ORF">SAMN05421505_105239</name>
</gene>
<dbReference type="GO" id="GO:0009294">
    <property type="term" value="P:DNA-mediated transformation"/>
    <property type="evidence" value="ECO:0007669"/>
    <property type="project" value="InterPro"/>
</dbReference>
<dbReference type="NCBIfam" id="TIGR00732">
    <property type="entry name" value="dprA"/>
    <property type="match status" value="1"/>
</dbReference>
<reference evidence="4 5" key="1">
    <citation type="submission" date="2016-10" db="EMBL/GenBank/DDBJ databases">
        <authorList>
            <person name="de Groot N.N."/>
        </authorList>
    </citation>
    <scope>NUCLEOTIDE SEQUENCE [LARGE SCALE GENOMIC DNA]</scope>
    <source>
        <strain evidence="4 5">CPCC 201354</strain>
    </source>
</reference>
<feature type="domain" description="Smf/DprA SLOG" evidence="3">
    <location>
        <begin position="227"/>
        <end position="438"/>
    </location>
</feature>
<accession>A0A1G7VEB9</accession>
<feature type="compositionally biased region" description="Basic and acidic residues" evidence="2">
    <location>
        <begin position="68"/>
        <end position="113"/>
    </location>
</feature>
<dbReference type="PANTHER" id="PTHR43022">
    <property type="entry name" value="PROTEIN SMF"/>
    <property type="match status" value="1"/>
</dbReference>
<dbReference type="Pfam" id="PF02481">
    <property type="entry name" value="DNA_processg_A"/>
    <property type="match status" value="1"/>
</dbReference>
<evidence type="ECO:0000256" key="1">
    <source>
        <dbReference type="ARBA" id="ARBA00006525"/>
    </source>
</evidence>
<protein>
    <submittedName>
        <fullName evidence="4">DNA processing protein</fullName>
    </submittedName>
</protein>
<dbReference type="SUPFAM" id="SSF102405">
    <property type="entry name" value="MCP/YpsA-like"/>
    <property type="match status" value="1"/>
</dbReference>
<evidence type="ECO:0000313" key="4">
    <source>
        <dbReference type="EMBL" id="SDG58195.1"/>
    </source>
</evidence>
<evidence type="ECO:0000256" key="2">
    <source>
        <dbReference type="SAM" id="MobiDB-lite"/>
    </source>
</evidence>
<evidence type="ECO:0000313" key="5">
    <source>
        <dbReference type="Proteomes" id="UP000198923"/>
    </source>
</evidence>
<proteinExistence type="inferred from homology"/>
<dbReference type="InterPro" id="IPR003488">
    <property type="entry name" value="DprA"/>
</dbReference>
<keyword evidence="5" id="KW-1185">Reference proteome</keyword>
<feature type="region of interest" description="Disordered" evidence="2">
    <location>
        <begin position="517"/>
        <end position="542"/>
    </location>
</feature>
<dbReference type="InterPro" id="IPR057666">
    <property type="entry name" value="DrpA_SLOG"/>
</dbReference>
<dbReference type="Proteomes" id="UP000198923">
    <property type="component" value="Unassembled WGS sequence"/>
</dbReference>
<sequence>MATGAASFTGTRAEKEAERIIGAATAAVENVSVVPAMRMEVRRFARAPVKVGEIHRATMGAAGVPAGEAERGTEEEAALHDAAPRIARHSENSRDGRDGDGGDRDGPTGRESADIGDAGRGTTEKSRPGQGRRHSEEAVARAALMRVSESGDQVMGRLVETCGAIETVKQIRRRCLFRGFIEAETARAQGRGRCFDAEKTLDVWAARISAANPIRDLDTGEGGGGRFIVPGDPEWPTQLDDLAEGRPLGLWLHGSADLRFSCLRSVGMVGSRAATAYGTHIAADISAGLSDSGWGVISGGAYGIDAAAHRGALSGEAPTVAVLACGADFCYPSGHHELFAAVRHHGLVISECPPGVRPTRARFLVRNRLIAALSRGTLVVEAALRSGALNTAAHASTLQRHLGAVPGPITSANSAGCHKLIREGKAICITSAPEMIELVGTFGEDLAPEQRGPLLPRDALSPTTQSVLDAVPARSGAGPATIAIQAGVDIPTALSCLGHLAAGGYIQRVPQGWRLRPIKDPRCPSSVPPQQDEPGTADRDER</sequence>
<dbReference type="STRING" id="504805.SAMN05421505_105239"/>
<name>A0A1G7VEB9_9ACTN</name>
<comment type="similarity">
    <text evidence="1">Belongs to the DprA/Smf family.</text>
</comment>
<dbReference type="PANTHER" id="PTHR43022:SF1">
    <property type="entry name" value="PROTEIN SMF"/>
    <property type="match status" value="1"/>
</dbReference>
<evidence type="ECO:0000259" key="3">
    <source>
        <dbReference type="Pfam" id="PF02481"/>
    </source>
</evidence>
<dbReference type="Gene3D" id="3.40.50.450">
    <property type="match status" value="1"/>
</dbReference>